<dbReference type="GeneID" id="90075002"/>
<evidence type="ECO:0000313" key="7">
    <source>
        <dbReference type="Proteomes" id="UP001360560"/>
    </source>
</evidence>
<feature type="binding site" evidence="4">
    <location>
        <position position="181"/>
    </location>
    <ligand>
        <name>substrate</name>
    </ligand>
</feature>
<protein>
    <recommendedName>
        <fullName evidence="5">Amidase domain-containing protein</fullName>
    </recommendedName>
</protein>
<dbReference type="PANTHER" id="PTHR46072:SF11">
    <property type="entry name" value="AMIDASE-RELATED"/>
    <property type="match status" value="1"/>
</dbReference>
<dbReference type="PIRSF" id="PIRSF001221">
    <property type="entry name" value="Amidase_fungi"/>
    <property type="match status" value="1"/>
</dbReference>
<dbReference type="InterPro" id="IPR036928">
    <property type="entry name" value="AS_sf"/>
</dbReference>
<feature type="active site" description="Charge relay system" evidence="3">
    <location>
        <position position="207"/>
    </location>
</feature>
<dbReference type="GO" id="GO:0016787">
    <property type="term" value="F:hydrolase activity"/>
    <property type="evidence" value="ECO:0007669"/>
    <property type="project" value="UniProtKB-KW"/>
</dbReference>
<dbReference type="SUPFAM" id="SSF75304">
    <property type="entry name" value="Amidase signature (AS) enzymes"/>
    <property type="match status" value="1"/>
</dbReference>
<dbReference type="EMBL" id="BTFZ01000011">
    <property type="protein sequence ID" value="GMM37027.1"/>
    <property type="molecule type" value="Genomic_DNA"/>
</dbReference>
<gene>
    <name evidence="6" type="ORF">DASC09_043520</name>
</gene>
<evidence type="ECO:0000313" key="6">
    <source>
        <dbReference type="EMBL" id="GMM37027.1"/>
    </source>
</evidence>
<dbReference type="PANTHER" id="PTHR46072">
    <property type="entry name" value="AMIDASE-RELATED-RELATED"/>
    <property type="match status" value="1"/>
</dbReference>
<dbReference type="Pfam" id="PF01425">
    <property type="entry name" value="Amidase"/>
    <property type="match status" value="1"/>
</dbReference>
<comment type="similarity">
    <text evidence="1">Belongs to the amidase family.</text>
</comment>
<dbReference type="InterPro" id="IPR023631">
    <property type="entry name" value="Amidase_dom"/>
</dbReference>
<comment type="caution">
    <text evidence="6">The sequence shown here is derived from an EMBL/GenBank/DDBJ whole genome shotgun (WGS) entry which is preliminary data.</text>
</comment>
<evidence type="ECO:0000256" key="2">
    <source>
        <dbReference type="ARBA" id="ARBA00022801"/>
    </source>
</evidence>
<organism evidence="6 7">
    <name type="scientific">Saccharomycopsis crataegensis</name>
    <dbReference type="NCBI Taxonomy" id="43959"/>
    <lineage>
        <taxon>Eukaryota</taxon>
        <taxon>Fungi</taxon>
        <taxon>Dikarya</taxon>
        <taxon>Ascomycota</taxon>
        <taxon>Saccharomycotina</taxon>
        <taxon>Saccharomycetes</taxon>
        <taxon>Saccharomycopsidaceae</taxon>
        <taxon>Saccharomycopsis</taxon>
    </lineage>
</organism>
<dbReference type="AlphaFoldDB" id="A0AAV5QRD9"/>
<evidence type="ECO:0000259" key="5">
    <source>
        <dbReference type="Pfam" id="PF01425"/>
    </source>
</evidence>
<reference evidence="6 7" key="1">
    <citation type="journal article" date="2023" name="Elife">
        <title>Identification of key yeast species and microbe-microbe interactions impacting larval growth of Drosophila in the wild.</title>
        <authorList>
            <person name="Mure A."/>
            <person name="Sugiura Y."/>
            <person name="Maeda R."/>
            <person name="Honda K."/>
            <person name="Sakurai N."/>
            <person name="Takahashi Y."/>
            <person name="Watada M."/>
            <person name="Katoh T."/>
            <person name="Gotoh A."/>
            <person name="Gotoh Y."/>
            <person name="Taniguchi I."/>
            <person name="Nakamura K."/>
            <person name="Hayashi T."/>
            <person name="Katayama T."/>
            <person name="Uemura T."/>
            <person name="Hattori Y."/>
        </authorList>
    </citation>
    <scope>NUCLEOTIDE SEQUENCE [LARGE SCALE GENOMIC DNA]</scope>
    <source>
        <strain evidence="6 7">SC-9</strain>
    </source>
</reference>
<evidence type="ECO:0000256" key="1">
    <source>
        <dbReference type="ARBA" id="ARBA00009199"/>
    </source>
</evidence>
<dbReference type="RefSeq" id="XP_064854023.1">
    <property type="nucleotide sequence ID" value="XM_064997951.1"/>
</dbReference>
<feature type="binding site" evidence="4">
    <location>
        <position position="207"/>
    </location>
    <ligand>
        <name>substrate</name>
    </ligand>
</feature>
<accession>A0AAV5QRD9</accession>
<feature type="domain" description="Amidase" evidence="5">
    <location>
        <begin position="73"/>
        <end position="527"/>
    </location>
</feature>
<proteinExistence type="inferred from homology"/>
<dbReference type="Gene3D" id="3.90.1300.10">
    <property type="entry name" value="Amidase signature (AS) domain"/>
    <property type="match status" value="1"/>
</dbReference>
<name>A0AAV5QRD9_9ASCO</name>
<feature type="active site" description="Charge relay system" evidence="3">
    <location>
        <position position="129"/>
    </location>
</feature>
<dbReference type="Proteomes" id="UP001360560">
    <property type="component" value="Unassembled WGS sequence"/>
</dbReference>
<feature type="binding site" evidence="4">
    <location>
        <begin position="228"/>
        <end position="231"/>
    </location>
    <ligand>
        <name>substrate</name>
    </ligand>
</feature>
<evidence type="ECO:0000256" key="4">
    <source>
        <dbReference type="PIRSR" id="PIRSR001221-2"/>
    </source>
</evidence>
<feature type="active site" description="Acyl-ester intermediate" evidence="3">
    <location>
        <position position="231"/>
    </location>
</feature>
<keyword evidence="7" id="KW-1185">Reference proteome</keyword>
<keyword evidence="2" id="KW-0378">Hydrolase</keyword>
<sequence>MSYKEISAKKRAERDTHLISEWLIPEDKLPKENDVLEFPVKSGYLSASEIEITESDAPTIFENIKSHKWSSYDVTKAFCHRSQIAHQLTNCLSEIFYAEGLQQAKALDEYYATTGKLKGRFHGVPISLKDNINVIGQASSIGYVDWCFKPEGGFTTDSAIAELLRKEGAVFYCKTNVPVAMMMPESTNHVYGTTTNPLNRLLSAGGSSGGAAAHAALKGSIIDIGSDIGGSIRIPASFNSLYALRPTSGRYPTYGTRSGLPGLESVNSVNGPLCTSLASMEWYLSNLVDADPSTVDPKVCYSPWKKVTLPEKLTFAILKDDGHVKPTPPIQRGIDMVQKLVEEAGHEVIEWDPSEHVALAQTITKFFLADGGKHVLEVTEATGEPLFPSMAMYGSAPSMSVSELWDLHAERSGNCKKLLQRWMDTQLRTKDGKVIDAILLPASPHPGCPHGKFGGWVGYTSVFNATDYSVGVMPVSRCDKAVDLAEKDYVPRNAIDKEIYESYDPEVSHGGSVSIQVACRKNEDEKVVELIKRLSKLVKYSG</sequence>
<evidence type="ECO:0000256" key="3">
    <source>
        <dbReference type="PIRSR" id="PIRSR001221-1"/>
    </source>
</evidence>